<dbReference type="PANTHER" id="PTHR46268:SF6">
    <property type="entry name" value="UNIVERSAL STRESS PROTEIN UP12"/>
    <property type="match status" value="1"/>
</dbReference>
<organism evidence="3 4">
    <name type="scientific">Mucilaginibacter xinganensis</name>
    <dbReference type="NCBI Taxonomy" id="1234841"/>
    <lineage>
        <taxon>Bacteria</taxon>
        <taxon>Pseudomonadati</taxon>
        <taxon>Bacteroidota</taxon>
        <taxon>Sphingobacteriia</taxon>
        <taxon>Sphingobacteriales</taxon>
        <taxon>Sphingobacteriaceae</taxon>
        <taxon>Mucilaginibacter</taxon>
    </lineage>
</organism>
<dbReference type="KEGG" id="muc:MuYL_3418"/>
<comment type="similarity">
    <text evidence="1">Belongs to the universal stress protein A family.</text>
</comment>
<keyword evidence="4" id="KW-1185">Reference proteome</keyword>
<dbReference type="InterPro" id="IPR006016">
    <property type="entry name" value="UspA"/>
</dbReference>
<dbReference type="PANTHER" id="PTHR46268">
    <property type="entry name" value="STRESS RESPONSE PROTEIN NHAX"/>
    <property type="match status" value="1"/>
</dbReference>
<dbReference type="SUPFAM" id="SSF52402">
    <property type="entry name" value="Adenine nucleotide alpha hydrolases-like"/>
    <property type="match status" value="2"/>
</dbReference>
<proteinExistence type="inferred from homology"/>
<name>A0A223NZK7_9SPHI</name>
<feature type="domain" description="UspA" evidence="2">
    <location>
        <begin position="225"/>
        <end position="280"/>
    </location>
</feature>
<dbReference type="Proteomes" id="UP000215002">
    <property type="component" value="Chromosome"/>
</dbReference>
<dbReference type="InterPro" id="IPR006015">
    <property type="entry name" value="Universal_stress_UspA"/>
</dbReference>
<sequence>MKTYLVPIDFSETAAHAAEFAAALSHQTEVEHIVLLNAYYVSVYETMLPNPDMVLVTEEEVERNAAERQKKLEDFKQELQKKVRPGVQISTRLNRTHLVRAVVENIASKKAGLVIIGSRGNSSNDDAKIGSHVADISKISSVPVIVVPPACAIEQIKRVVVACDFNKVTYVGPLEPLLALLKRRAFEPLVVNISNRGANKDAEKIAKQTVLYEALMPYYPKYYFIENSDIINGILLFAKKSDAQIVIALPHKYSFLQSLLHTSVSKQLLESSAVPVLLLK</sequence>
<gene>
    <name evidence="3" type="ORF">MuYL_3418</name>
</gene>
<dbReference type="InterPro" id="IPR014729">
    <property type="entry name" value="Rossmann-like_a/b/a_fold"/>
</dbReference>
<dbReference type="AlphaFoldDB" id="A0A223NZK7"/>
<evidence type="ECO:0000313" key="4">
    <source>
        <dbReference type="Proteomes" id="UP000215002"/>
    </source>
</evidence>
<evidence type="ECO:0000259" key="2">
    <source>
        <dbReference type="Pfam" id="PF00582"/>
    </source>
</evidence>
<dbReference type="Pfam" id="PF00582">
    <property type="entry name" value="Usp"/>
    <property type="match status" value="2"/>
</dbReference>
<evidence type="ECO:0000256" key="1">
    <source>
        <dbReference type="ARBA" id="ARBA00008791"/>
    </source>
</evidence>
<dbReference type="Gene3D" id="3.40.50.620">
    <property type="entry name" value="HUPs"/>
    <property type="match status" value="2"/>
</dbReference>
<dbReference type="OrthoDB" id="9788959at2"/>
<feature type="domain" description="UspA" evidence="2">
    <location>
        <begin position="2"/>
        <end position="148"/>
    </location>
</feature>
<reference evidence="3 4" key="1">
    <citation type="submission" date="2017-08" db="EMBL/GenBank/DDBJ databases">
        <title>Complete genome sequence of Mucilaginibacter sp. strain BJC16-A31.</title>
        <authorList>
            <consortium name="Henan University of Science and Technology"/>
            <person name="You X."/>
        </authorList>
    </citation>
    <scope>NUCLEOTIDE SEQUENCE [LARGE SCALE GENOMIC DNA]</scope>
    <source>
        <strain evidence="3 4">BJC16-A31</strain>
    </source>
</reference>
<dbReference type="RefSeq" id="WP_094571509.1">
    <property type="nucleotide sequence ID" value="NZ_CP022743.1"/>
</dbReference>
<dbReference type="EMBL" id="CP022743">
    <property type="protein sequence ID" value="ASU35303.1"/>
    <property type="molecule type" value="Genomic_DNA"/>
</dbReference>
<accession>A0A223NZK7</accession>
<dbReference type="CDD" id="cd00293">
    <property type="entry name" value="USP-like"/>
    <property type="match status" value="1"/>
</dbReference>
<evidence type="ECO:0000313" key="3">
    <source>
        <dbReference type="EMBL" id="ASU35303.1"/>
    </source>
</evidence>
<dbReference type="PRINTS" id="PR01438">
    <property type="entry name" value="UNVRSLSTRESS"/>
</dbReference>
<protein>
    <recommendedName>
        <fullName evidence="2">UspA domain-containing protein</fullName>
    </recommendedName>
</protein>